<accession>A0A9P7GW80</accession>
<reference evidence="1" key="1">
    <citation type="submission" date="2021-02" db="EMBL/GenBank/DDBJ databases">
        <authorList>
            <person name="Nieuwenhuis M."/>
            <person name="Van De Peppel L.J.J."/>
        </authorList>
    </citation>
    <scope>NUCLEOTIDE SEQUENCE</scope>
    <source>
        <strain evidence="1">D49</strain>
    </source>
</reference>
<gene>
    <name evidence="1" type="ORF">H0H81_001176</name>
</gene>
<dbReference type="Proteomes" id="UP000717328">
    <property type="component" value="Unassembled WGS sequence"/>
</dbReference>
<proteinExistence type="predicted"/>
<evidence type="ECO:0000313" key="2">
    <source>
        <dbReference type="Proteomes" id="UP000717328"/>
    </source>
</evidence>
<dbReference type="EMBL" id="JABCKI010000006">
    <property type="protein sequence ID" value="KAG5654535.1"/>
    <property type="molecule type" value="Genomic_DNA"/>
</dbReference>
<name>A0A9P7GW80_9AGAR</name>
<keyword evidence="2" id="KW-1185">Reference proteome</keyword>
<organism evidence="1 2">
    <name type="scientific">Sphagnurus paluster</name>
    <dbReference type="NCBI Taxonomy" id="117069"/>
    <lineage>
        <taxon>Eukaryota</taxon>
        <taxon>Fungi</taxon>
        <taxon>Dikarya</taxon>
        <taxon>Basidiomycota</taxon>
        <taxon>Agaricomycotina</taxon>
        <taxon>Agaricomycetes</taxon>
        <taxon>Agaricomycetidae</taxon>
        <taxon>Agaricales</taxon>
        <taxon>Tricholomatineae</taxon>
        <taxon>Lyophyllaceae</taxon>
        <taxon>Sphagnurus</taxon>
    </lineage>
</organism>
<dbReference type="OrthoDB" id="2579508at2759"/>
<reference evidence="1" key="2">
    <citation type="submission" date="2021-10" db="EMBL/GenBank/DDBJ databases">
        <title>Phylogenomics reveals ancestral predisposition of the termite-cultivated fungus Termitomyces towards a domesticated lifestyle.</title>
        <authorList>
            <person name="Auxier B."/>
            <person name="Grum-Grzhimaylo A."/>
            <person name="Cardenas M.E."/>
            <person name="Lodge J.D."/>
            <person name="Laessoe T."/>
            <person name="Pedersen O."/>
            <person name="Smith M.E."/>
            <person name="Kuyper T.W."/>
            <person name="Franco-Molano E.A."/>
            <person name="Baroni T.J."/>
            <person name="Aanen D.K."/>
        </authorList>
    </citation>
    <scope>NUCLEOTIDE SEQUENCE</scope>
    <source>
        <strain evidence="1">D49</strain>
    </source>
</reference>
<dbReference type="AlphaFoldDB" id="A0A9P7GW80"/>
<comment type="caution">
    <text evidence="1">The sequence shown here is derived from an EMBL/GenBank/DDBJ whole genome shotgun (WGS) entry which is preliminary data.</text>
</comment>
<protein>
    <submittedName>
        <fullName evidence="1">Uncharacterized protein</fullName>
    </submittedName>
</protein>
<evidence type="ECO:0000313" key="1">
    <source>
        <dbReference type="EMBL" id="KAG5654535.1"/>
    </source>
</evidence>
<sequence length="226" mass="25928">MFPETQRYRFSLEDDPENFDRNLFEYFSWSTKNDGTLDRIKTNITRLVVAFQPPWILSDTDIQQFAKRWTHGFVSEVFSYDSRKPSIAECLIFWLASAMRMTGTPSLPNVPEPISHVFMPPGLSSVKKPDVNALITTNSESHWDGKSDEVPSSAGVQLTDSDLLDEFTDTVPRAYNNITLRKELLSEWLKKAEDPGSSRNDLSIVPKRMRRMLPEAIDLCYGDWLV</sequence>